<feature type="chain" id="PRO_5031232360" description="Tetratricopeptide repeat protein" evidence="2">
    <location>
        <begin position="23"/>
        <end position="589"/>
    </location>
</feature>
<protein>
    <recommendedName>
        <fullName evidence="5">Tetratricopeptide repeat protein</fullName>
    </recommendedName>
</protein>
<evidence type="ECO:0008006" key="5">
    <source>
        <dbReference type="Google" id="ProtNLM"/>
    </source>
</evidence>
<evidence type="ECO:0000313" key="4">
    <source>
        <dbReference type="Proteomes" id="UP000573499"/>
    </source>
</evidence>
<dbReference type="PROSITE" id="PS51257">
    <property type="entry name" value="PROKAR_LIPOPROTEIN"/>
    <property type="match status" value="1"/>
</dbReference>
<reference evidence="3 4" key="1">
    <citation type="submission" date="2020-07" db="EMBL/GenBank/DDBJ databases">
        <title>Novel species isolated from subtropical streams in China.</title>
        <authorList>
            <person name="Lu H."/>
        </authorList>
    </citation>
    <scope>NUCLEOTIDE SEQUENCE [LARGE SCALE GENOMIC DNA]</scope>
    <source>
        <strain evidence="3 4">LX47W</strain>
    </source>
</reference>
<dbReference type="SUPFAM" id="SSF48452">
    <property type="entry name" value="TPR-like"/>
    <property type="match status" value="2"/>
</dbReference>
<dbReference type="AlphaFoldDB" id="A0A7W2F7B4"/>
<comment type="caution">
    <text evidence="3">The sequence shown here is derived from an EMBL/GenBank/DDBJ whole genome shotgun (WGS) entry which is preliminary data.</text>
</comment>
<evidence type="ECO:0000313" key="3">
    <source>
        <dbReference type="EMBL" id="MBA5686339.1"/>
    </source>
</evidence>
<gene>
    <name evidence="3" type="ORF">H3H39_04645</name>
</gene>
<dbReference type="Gene3D" id="1.25.40.10">
    <property type="entry name" value="Tetratricopeptide repeat domain"/>
    <property type="match status" value="1"/>
</dbReference>
<dbReference type="Proteomes" id="UP000573499">
    <property type="component" value="Unassembled WGS sequence"/>
</dbReference>
<feature type="compositionally biased region" description="Low complexity" evidence="1">
    <location>
        <begin position="37"/>
        <end position="46"/>
    </location>
</feature>
<dbReference type="EMBL" id="JACEZU010000002">
    <property type="protein sequence ID" value="MBA5686339.1"/>
    <property type="molecule type" value="Genomic_DNA"/>
</dbReference>
<evidence type="ECO:0000256" key="1">
    <source>
        <dbReference type="SAM" id="MobiDB-lite"/>
    </source>
</evidence>
<dbReference type="InterPro" id="IPR011990">
    <property type="entry name" value="TPR-like_helical_dom_sf"/>
</dbReference>
<evidence type="ECO:0000256" key="2">
    <source>
        <dbReference type="SAM" id="SignalP"/>
    </source>
</evidence>
<sequence length="589" mass="63860">MRKSFVVLAAVVTLLISGCTERADKAEGESNTGAKGGPASASAAAGETRKSKYTPPTAEELAPLRPEYSAELAKITEPPEMALKPMQVRKPASPAIVQVGDILNSLGSPEKATHSQRAETINALLKLSKDQALNEDWGKATLYSAVAMLSCIDGATPETVIGYANSAIGDKDDDALALRARMYLRASKPNSALDDLEKIMAHDQRNALRGEGTEPHKESSACGWSIADFDSLGSDPRALAAKGLYLSSFLSLGAQSRGAVNEAEIRNLYDRASKSWHSPIPHYLVSSSYTLGSEHSMKGAGCIRSSPVPEIVSVCEKYDDGMRQQIREMTMALMIEPTFLPALAARANLYLTLAQGTAADDKPSRKLFEFAIKDFDAALAVGAGDKHVLYCDRALAQASIGLLKDATRGYEQCMKYAKNGVEDSPFVYMQLAGLYLKIGRFNDAANLLSQALMNVSGGGMDVVIFSGGIRGFRALYPEYDLLPDEILAEAVRRRYFPQFSKDWNAEFISGTKHNQGKILSSVLSDLYALRGDAYLKAGRLGQAQADYSRLKSNAWGGDDRYLPRSLYFDESGYRNIGNPEPFPPLPAQF</sequence>
<feature type="signal peptide" evidence="2">
    <location>
        <begin position="1"/>
        <end position="22"/>
    </location>
</feature>
<feature type="region of interest" description="Disordered" evidence="1">
    <location>
        <begin position="23"/>
        <end position="66"/>
    </location>
</feature>
<keyword evidence="4" id="KW-1185">Reference proteome</keyword>
<proteinExistence type="predicted"/>
<name>A0A7W2F7B4_9BURK</name>
<dbReference type="RefSeq" id="WP_182152142.1">
    <property type="nucleotide sequence ID" value="NZ_JACEZU010000002.1"/>
</dbReference>
<organism evidence="3 4">
    <name type="scientific">Rugamonas apoptosis</name>
    <dbReference type="NCBI Taxonomy" id="2758570"/>
    <lineage>
        <taxon>Bacteria</taxon>
        <taxon>Pseudomonadati</taxon>
        <taxon>Pseudomonadota</taxon>
        <taxon>Betaproteobacteria</taxon>
        <taxon>Burkholderiales</taxon>
        <taxon>Oxalobacteraceae</taxon>
        <taxon>Telluria group</taxon>
        <taxon>Rugamonas</taxon>
    </lineage>
</organism>
<keyword evidence="2" id="KW-0732">Signal</keyword>
<accession>A0A7W2F7B4</accession>